<name>A0A803NUB2_CANSA</name>
<organism evidence="1 2">
    <name type="scientific">Cannabis sativa</name>
    <name type="common">Hemp</name>
    <name type="synonym">Marijuana</name>
    <dbReference type="NCBI Taxonomy" id="3483"/>
    <lineage>
        <taxon>Eukaryota</taxon>
        <taxon>Viridiplantae</taxon>
        <taxon>Streptophyta</taxon>
        <taxon>Embryophyta</taxon>
        <taxon>Tracheophyta</taxon>
        <taxon>Spermatophyta</taxon>
        <taxon>Magnoliopsida</taxon>
        <taxon>eudicotyledons</taxon>
        <taxon>Gunneridae</taxon>
        <taxon>Pentapetalae</taxon>
        <taxon>rosids</taxon>
        <taxon>fabids</taxon>
        <taxon>Rosales</taxon>
        <taxon>Cannabaceae</taxon>
        <taxon>Cannabis</taxon>
    </lineage>
</organism>
<sequence length="90" mass="10236">MKDIAQLFIEKFTSTFSKNGSRLKFDAEEWTHMRMDNMLKEDLMEAPSEEEVLKALASMGIDKAPGPDGSPVVFFSVSLGHNQRRLPQIY</sequence>
<evidence type="ECO:0000313" key="1">
    <source>
        <dbReference type="EnsemblPlants" id="cds.evm.model.02.1611"/>
    </source>
</evidence>
<reference evidence="1" key="1">
    <citation type="submission" date="2018-11" db="EMBL/GenBank/DDBJ databases">
        <authorList>
            <person name="Grassa J C."/>
        </authorList>
    </citation>
    <scope>NUCLEOTIDE SEQUENCE [LARGE SCALE GENOMIC DNA]</scope>
</reference>
<dbReference type="AlphaFoldDB" id="A0A803NUB2"/>
<proteinExistence type="predicted"/>
<protein>
    <submittedName>
        <fullName evidence="1">Uncharacterized protein</fullName>
    </submittedName>
</protein>
<dbReference type="EMBL" id="UZAU01000210">
    <property type="status" value="NOT_ANNOTATED_CDS"/>
    <property type="molecule type" value="Genomic_DNA"/>
</dbReference>
<reference evidence="1" key="2">
    <citation type="submission" date="2021-03" db="UniProtKB">
        <authorList>
            <consortium name="EnsemblPlants"/>
        </authorList>
    </citation>
    <scope>IDENTIFICATION</scope>
</reference>
<evidence type="ECO:0000313" key="2">
    <source>
        <dbReference type="Proteomes" id="UP000596661"/>
    </source>
</evidence>
<keyword evidence="2" id="KW-1185">Reference proteome</keyword>
<dbReference type="Gramene" id="evm.model.02.1611">
    <property type="protein sequence ID" value="cds.evm.model.02.1611"/>
    <property type="gene ID" value="evm.TU.02.1611"/>
</dbReference>
<dbReference type="Proteomes" id="UP000596661">
    <property type="component" value="Chromosome 2"/>
</dbReference>
<accession>A0A803NUB2</accession>
<dbReference type="EnsemblPlants" id="evm.model.02.1611">
    <property type="protein sequence ID" value="cds.evm.model.02.1611"/>
    <property type="gene ID" value="evm.TU.02.1611"/>
</dbReference>